<organism evidence="6 7">
    <name type="scientific">Actinomadura fibrosa</name>
    <dbReference type="NCBI Taxonomy" id="111802"/>
    <lineage>
        <taxon>Bacteria</taxon>
        <taxon>Bacillati</taxon>
        <taxon>Actinomycetota</taxon>
        <taxon>Actinomycetes</taxon>
        <taxon>Streptosporangiales</taxon>
        <taxon>Thermomonosporaceae</taxon>
        <taxon>Actinomadura</taxon>
    </lineage>
</organism>
<feature type="domain" description="AMP-dependent synthetase/ligase" evidence="4">
    <location>
        <begin position="23"/>
        <end position="398"/>
    </location>
</feature>
<comment type="similarity">
    <text evidence="1">Belongs to the ATP-dependent AMP-binding enzyme family.</text>
</comment>
<keyword evidence="2" id="KW-0436">Ligase</keyword>
<dbReference type="PANTHER" id="PTHR43201">
    <property type="entry name" value="ACYL-COA SYNTHETASE"/>
    <property type="match status" value="1"/>
</dbReference>
<evidence type="ECO:0000313" key="6">
    <source>
        <dbReference type="EMBL" id="MFD0690630.1"/>
    </source>
</evidence>
<dbReference type="InterPro" id="IPR025110">
    <property type="entry name" value="AMP-bd_C"/>
</dbReference>
<dbReference type="InterPro" id="IPR045851">
    <property type="entry name" value="AMP-bd_C_sf"/>
</dbReference>
<proteinExistence type="inferred from homology"/>
<accession>A0ABW2Y1C0</accession>
<evidence type="ECO:0000256" key="1">
    <source>
        <dbReference type="ARBA" id="ARBA00006432"/>
    </source>
</evidence>
<dbReference type="SUPFAM" id="SSF56801">
    <property type="entry name" value="Acetyl-CoA synthetase-like"/>
    <property type="match status" value="1"/>
</dbReference>
<dbReference type="EMBL" id="JBHTGP010000018">
    <property type="protein sequence ID" value="MFD0690630.1"/>
    <property type="molecule type" value="Genomic_DNA"/>
</dbReference>
<dbReference type="Pfam" id="PF13193">
    <property type="entry name" value="AMP-binding_C"/>
    <property type="match status" value="1"/>
</dbReference>
<dbReference type="Gene3D" id="3.40.50.12780">
    <property type="entry name" value="N-terminal domain of ligase-like"/>
    <property type="match status" value="1"/>
</dbReference>
<evidence type="ECO:0000256" key="3">
    <source>
        <dbReference type="SAM" id="MobiDB-lite"/>
    </source>
</evidence>
<dbReference type="InterPro" id="IPR020845">
    <property type="entry name" value="AMP-binding_CS"/>
</dbReference>
<feature type="region of interest" description="Disordered" evidence="3">
    <location>
        <begin position="526"/>
        <end position="546"/>
    </location>
</feature>
<keyword evidence="7" id="KW-1185">Reference proteome</keyword>
<dbReference type="InterPro" id="IPR000873">
    <property type="entry name" value="AMP-dep_synth/lig_dom"/>
</dbReference>
<evidence type="ECO:0000313" key="7">
    <source>
        <dbReference type="Proteomes" id="UP001597063"/>
    </source>
</evidence>
<dbReference type="Gene3D" id="3.30.300.30">
    <property type="match status" value="1"/>
</dbReference>
<sequence length="546" mass="60271">MTDISASYRESGWWRDATFLDDLRRHARDTPRKAAVVTRRMRDGRTHRLDYAELAAASDRCAGTLVELGLRPGDVLAAQLTDRWELAALTLGCIRAGVVYCPLMKTYRRRELDVMLRVTEARVLITMAEDNGDRLGELGAEFAAELPSLERVFVADGEGPEGTHAFESFFFGTPWEERHGHVLDERELGPDDPYLVLFTSGTTSEPKGVLHSQNTLYAAVRGEADAFGLDDGLVMYTTALYTHYTGVVQGMLMPLALGGTMVFQDSKDPGDALDLMASHGVTFFYCAPFYLLSLFEAQRSAPRALPRLTWLVSGSAPIPPYFIGETRDVFGLRLFSLWGMTENGPATITRPDDPEDWAAHSDGSPIADTELRIDPVADRADGEGVLWIRGPTQCLGYYRRDDLYAADLDEDGWFNTGDLARPDGRGGIRITGRAKDMILRNANIAPVTDLEAIIGRHPAVADVAVIGLRDEREDETICAVVTPTGPGTPVSLDDLHRALDAAGMTRAYWPQRLELVTDLPKTATGKIRKSELRERYASEPAPPPRR</sequence>
<feature type="compositionally biased region" description="Basic and acidic residues" evidence="3">
    <location>
        <begin position="528"/>
        <end position="537"/>
    </location>
</feature>
<dbReference type="Pfam" id="PF00501">
    <property type="entry name" value="AMP-binding"/>
    <property type="match status" value="1"/>
</dbReference>
<evidence type="ECO:0000256" key="2">
    <source>
        <dbReference type="ARBA" id="ARBA00022598"/>
    </source>
</evidence>
<name>A0ABW2Y1C0_9ACTN</name>
<feature type="domain" description="AMP-binding enzyme C-terminal" evidence="5">
    <location>
        <begin position="450"/>
        <end position="526"/>
    </location>
</feature>
<evidence type="ECO:0000259" key="4">
    <source>
        <dbReference type="Pfam" id="PF00501"/>
    </source>
</evidence>
<dbReference type="Proteomes" id="UP001597063">
    <property type="component" value="Unassembled WGS sequence"/>
</dbReference>
<comment type="caution">
    <text evidence="6">The sequence shown here is derived from an EMBL/GenBank/DDBJ whole genome shotgun (WGS) entry which is preliminary data.</text>
</comment>
<gene>
    <name evidence="6" type="ORF">ACFQZM_39505</name>
</gene>
<dbReference type="PROSITE" id="PS00455">
    <property type="entry name" value="AMP_BINDING"/>
    <property type="match status" value="1"/>
</dbReference>
<dbReference type="RefSeq" id="WP_131761355.1">
    <property type="nucleotide sequence ID" value="NZ_CAACUY010000161.1"/>
</dbReference>
<reference evidence="7" key="1">
    <citation type="journal article" date="2019" name="Int. J. Syst. Evol. Microbiol.">
        <title>The Global Catalogue of Microorganisms (GCM) 10K type strain sequencing project: providing services to taxonomists for standard genome sequencing and annotation.</title>
        <authorList>
            <consortium name="The Broad Institute Genomics Platform"/>
            <consortium name="The Broad Institute Genome Sequencing Center for Infectious Disease"/>
            <person name="Wu L."/>
            <person name="Ma J."/>
        </authorList>
    </citation>
    <scope>NUCLEOTIDE SEQUENCE [LARGE SCALE GENOMIC DNA]</scope>
    <source>
        <strain evidence="7">JCM 9371</strain>
    </source>
</reference>
<evidence type="ECO:0000259" key="5">
    <source>
        <dbReference type="Pfam" id="PF13193"/>
    </source>
</evidence>
<protein>
    <submittedName>
        <fullName evidence="6">AMP-binding protein</fullName>
    </submittedName>
</protein>
<dbReference type="InterPro" id="IPR042099">
    <property type="entry name" value="ANL_N_sf"/>
</dbReference>
<dbReference type="PANTHER" id="PTHR43201:SF5">
    <property type="entry name" value="MEDIUM-CHAIN ACYL-COA LIGASE ACSF2, MITOCHONDRIAL"/>
    <property type="match status" value="1"/>
</dbReference>